<dbReference type="GO" id="GO:0051213">
    <property type="term" value="F:dioxygenase activity"/>
    <property type="evidence" value="ECO:0007669"/>
    <property type="project" value="UniProtKB-KW"/>
</dbReference>
<dbReference type="PROSITE" id="PS51819">
    <property type="entry name" value="VOC"/>
    <property type="match status" value="1"/>
</dbReference>
<dbReference type="CDD" id="cd07246">
    <property type="entry name" value="VOC_like"/>
    <property type="match status" value="1"/>
</dbReference>
<dbReference type="Gene3D" id="3.30.720.110">
    <property type="match status" value="1"/>
</dbReference>
<protein>
    <submittedName>
        <fullName evidence="3">Extradiol dioxygenase</fullName>
    </submittedName>
</protein>
<keyword evidence="3" id="KW-0560">Oxidoreductase</keyword>
<proteinExistence type="predicted"/>
<evidence type="ECO:0000259" key="2">
    <source>
        <dbReference type="PROSITE" id="PS51819"/>
    </source>
</evidence>
<dbReference type="EMBL" id="JXAL01000001">
    <property type="protein sequence ID" value="KIL37343.1"/>
    <property type="molecule type" value="Genomic_DNA"/>
</dbReference>
<organism evidence="3 4">
    <name type="scientific">Cohnella kolymensis</name>
    <dbReference type="NCBI Taxonomy" id="1590652"/>
    <lineage>
        <taxon>Bacteria</taxon>
        <taxon>Bacillati</taxon>
        <taxon>Bacillota</taxon>
        <taxon>Bacilli</taxon>
        <taxon>Bacillales</taxon>
        <taxon>Paenibacillaceae</taxon>
        <taxon>Cohnella</taxon>
    </lineage>
</organism>
<name>A0ABR5A938_9BACL</name>
<dbReference type="InterPro" id="IPR029068">
    <property type="entry name" value="Glyas_Bleomycin-R_OHBP_Dase"/>
</dbReference>
<dbReference type="Proteomes" id="UP000054526">
    <property type="component" value="Unassembled WGS sequence"/>
</dbReference>
<feature type="domain" description="VOC" evidence="2">
    <location>
        <begin position="9"/>
        <end position="127"/>
    </location>
</feature>
<evidence type="ECO:0000256" key="1">
    <source>
        <dbReference type="SAM" id="MobiDB-lite"/>
    </source>
</evidence>
<gene>
    <name evidence="3" type="ORF">SD71_01280</name>
</gene>
<keyword evidence="3" id="KW-0223">Dioxygenase</keyword>
<sequence length="129" mass="14243">MTLSWKPEGYSNVSPYLIVTGAQSVVDFLKQTFDAAELRRYDRPDGSIMHGELRIGDSVVMIAEANEGWPAVTTNVHVYVEDVNVVYKRALAAGGESVQEPQVQEGDPDRRGGVKDPSGNYWWISTQIG</sequence>
<reference evidence="3 4" key="1">
    <citation type="submission" date="2014-12" db="EMBL/GenBank/DDBJ databases">
        <title>Draft genome sequence of Cohnella kolymensis strain B-2846.</title>
        <authorList>
            <person name="Karlyshev A.V."/>
            <person name="Kudryashova E.B."/>
        </authorList>
    </citation>
    <scope>NUCLEOTIDE SEQUENCE [LARGE SCALE GENOMIC DNA]</scope>
    <source>
        <strain evidence="3 4">VKM B-2846</strain>
    </source>
</reference>
<dbReference type="PANTHER" id="PTHR34109">
    <property type="entry name" value="BNAUNNG04460D PROTEIN-RELATED"/>
    <property type="match status" value="1"/>
</dbReference>
<keyword evidence="4" id="KW-1185">Reference proteome</keyword>
<dbReference type="Gene3D" id="3.30.720.120">
    <property type="match status" value="1"/>
</dbReference>
<evidence type="ECO:0000313" key="3">
    <source>
        <dbReference type="EMBL" id="KIL37343.1"/>
    </source>
</evidence>
<dbReference type="InterPro" id="IPR004360">
    <property type="entry name" value="Glyas_Fos-R_dOase_dom"/>
</dbReference>
<evidence type="ECO:0000313" key="4">
    <source>
        <dbReference type="Proteomes" id="UP000054526"/>
    </source>
</evidence>
<accession>A0ABR5A938</accession>
<dbReference type="SUPFAM" id="SSF54593">
    <property type="entry name" value="Glyoxalase/Bleomycin resistance protein/Dihydroxybiphenyl dioxygenase"/>
    <property type="match status" value="1"/>
</dbReference>
<feature type="region of interest" description="Disordered" evidence="1">
    <location>
        <begin position="95"/>
        <end position="118"/>
    </location>
</feature>
<dbReference type="PANTHER" id="PTHR34109:SF1">
    <property type="entry name" value="VOC DOMAIN-CONTAINING PROTEIN"/>
    <property type="match status" value="1"/>
</dbReference>
<dbReference type="Pfam" id="PF00903">
    <property type="entry name" value="Glyoxalase"/>
    <property type="match status" value="1"/>
</dbReference>
<dbReference type="RefSeq" id="WP_041058603.1">
    <property type="nucleotide sequence ID" value="NZ_JXAL01000001.1"/>
</dbReference>
<dbReference type="InterPro" id="IPR037523">
    <property type="entry name" value="VOC_core"/>
</dbReference>
<comment type="caution">
    <text evidence="3">The sequence shown here is derived from an EMBL/GenBank/DDBJ whole genome shotgun (WGS) entry which is preliminary data.</text>
</comment>